<proteinExistence type="predicted"/>
<dbReference type="RefSeq" id="YP_009392382.1">
    <property type="nucleotide sequence ID" value="NC_035262.1"/>
</dbReference>
<sequence length="45" mass="5414">MLLILNRCISTQKDKPFISKELKAILSIFSYTYYEIFLIMSIYNF</sequence>
<dbReference type="EMBL" id="MF101415">
    <property type="protein sequence ID" value="ARW60944.1"/>
    <property type="molecule type" value="Genomic_DNA"/>
</dbReference>
<name>A0A1Z1M599_OSMFI</name>
<keyword evidence="1" id="KW-0812">Transmembrane</keyword>
<feature type="transmembrane region" description="Helical" evidence="1">
    <location>
        <begin position="21"/>
        <end position="43"/>
    </location>
</feature>
<keyword evidence="1" id="KW-1133">Transmembrane helix</keyword>
<evidence type="ECO:0000313" key="2">
    <source>
        <dbReference type="EMBL" id="ARW60944.1"/>
    </source>
</evidence>
<accession>A0A1Z1M599</accession>
<keyword evidence="1" id="KW-0472">Membrane</keyword>
<gene>
    <name evidence="2" type="primary">orf45</name>
</gene>
<keyword evidence="2" id="KW-0934">Plastid</keyword>
<organism evidence="2">
    <name type="scientific">Osmundaria fimbriata</name>
    <name type="common">Red alga</name>
    <name type="synonym">Delesseria fimbriata</name>
    <dbReference type="NCBI Taxonomy" id="228265"/>
    <lineage>
        <taxon>Eukaryota</taxon>
        <taxon>Rhodophyta</taxon>
        <taxon>Florideophyceae</taxon>
        <taxon>Rhodymeniophycidae</taxon>
        <taxon>Ceramiales</taxon>
        <taxon>Rhodomelaceae</taxon>
        <taxon>Amansieae</taxon>
        <taxon>Osmundaria</taxon>
    </lineage>
</organism>
<reference evidence="2" key="1">
    <citation type="journal article" date="2017" name="J. Phycol.">
        <title>Analysis of chloroplast genomes and a supermatrix inform reclassification of the Rhodomelaceae (Rhodophyta).</title>
        <authorList>
            <person name="Diaz-Tapia P."/>
            <person name="Maggs C.A."/>
            <person name="West J.A."/>
            <person name="Verbruggen H."/>
        </authorList>
    </citation>
    <scope>NUCLEOTIDE SEQUENCE</scope>
    <source>
        <strain evidence="2">JW2841</strain>
    </source>
</reference>
<dbReference type="AlphaFoldDB" id="A0A1Z1M599"/>
<dbReference type="GeneID" id="33353904"/>
<evidence type="ECO:0000256" key="1">
    <source>
        <dbReference type="SAM" id="Phobius"/>
    </source>
</evidence>
<protein>
    <submittedName>
        <fullName evidence="2">Uncharacterized protein</fullName>
    </submittedName>
</protein>
<geneLocation type="chloroplast" evidence="2"/>
<keyword evidence="2" id="KW-0150">Chloroplast</keyword>